<gene>
    <name evidence="10" type="ORF">JAO82_07075</name>
</gene>
<keyword evidence="8" id="KW-0448">Lipopolysaccharide biosynthesis</keyword>
<comment type="caution">
    <text evidence="10">The sequence shown here is derived from an EMBL/GenBank/DDBJ whole genome shotgun (WGS) entry which is preliminary data.</text>
</comment>
<dbReference type="PANTHER" id="PTHR42755">
    <property type="entry name" value="3-DEOXY-MANNO-OCTULOSONATE CYTIDYLYLTRANSFERASE"/>
    <property type="match status" value="1"/>
</dbReference>
<dbReference type="EC" id="2.4.99.12" evidence="3 8"/>
<organism evidence="10 11">
    <name type="scientific">Pontibaca salina</name>
    <dbReference type="NCBI Taxonomy" id="2795731"/>
    <lineage>
        <taxon>Bacteria</taxon>
        <taxon>Pseudomonadati</taxon>
        <taxon>Pseudomonadota</taxon>
        <taxon>Alphaproteobacteria</taxon>
        <taxon>Rhodobacterales</taxon>
        <taxon>Roseobacteraceae</taxon>
        <taxon>Pontibaca</taxon>
    </lineage>
</organism>
<dbReference type="GO" id="GO:0009244">
    <property type="term" value="P:lipopolysaccharide core region biosynthetic process"/>
    <property type="evidence" value="ECO:0007669"/>
    <property type="project" value="UniProtKB-UniRule"/>
</dbReference>
<dbReference type="GO" id="GO:0009245">
    <property type="term" value="P:lipid A biosynthetic process"/>
    <property type="evidence" value="ECO:0007669"/>
    <property type="project" value="TreeGrafter"/>
</dbReference>
<keyword evidence="8" id="KW-1003">Cell membrane</keyword>
<comment type="catalytic activity">
    <reaction evidence="7 8">
        <text>lipid IVA (E. coli) + CMP-3-deoxy-beta-D-manno-octulosonate = alpha-Kdo-(2-&gt;6)-lipid IVA (E. coli) + CMP + H(+)</text>
        <dbReference type="Rhea" id="RHEA:28066"/>
        <dbReference type="ChEBI" id="CHEBI:15378"/>
        <dbReference type="ChEBI" id="CHEBI:58603"/>
        <dbReference type="ChEBI" id="CHEBI:60364"/>
        <dbReference type="ChEBI" id="CHEBI:60377"/>
        <dbReference type="ChEBI" id="CHEBI:85987"/>
        <dbReference type="EC" id="2.4.99.12"/>
    </reaction>
</comment>
<comment type="function">
    <text evidence="1 8">Involved in lipopolysaccharide (LPS) biosynthesis. Catalyzes the transfer of 3-deoxy-D-manno-octulosonate (Kdo) residue(s) from CMP-Kdo to lipid IV(A), the tetraacyldisaccharide-1,4'-bisphosphate precursor of lipid A.</text>
</comment>
<evidence type="ECO:0000256" key="8">
    <source>
        <dbReference type="RuleBase" id="RU365103"/>
    </source>
</evidence>
<evidence type="ECO:0000313" key="11">
    <source>
        <dbReference type="Proteomes" id="UP000613255"/>
    </source>
</evidence>
<dbReference type="GO" id="GO:0005886">
    <property type="term" value="C:plasma membrane"/>
    <property type="evidence" value="ECO:0007669"/>
    <property type="project" value="UniProtKB-SubCell"/>
</dbReference>
<evidence type="ECO:0000256" key="2">
    <source>
        <dbReference type="ARBA" id="ARBA00004713"/>
    </source>
</evidence>
<dbReference type="Proteomes" id="UP000613255">
    <property type="component" value="Unassembled WGS sequence"/>
</dbReference>
<dbReference type="Gene3D" id="3.40.50.11720">
    <property type="entry name" value="3-Deoxy-D-manno-octulosonic-acid transferase, N-terminal domain"/>
    <property type="match status" value="1"/>
</dbReference>
<keyword evidence="8" id="KW-0472">Membrane</keyword>
<dbReference type="GO" id="GO:0043842">
    <property type="term" value="F:Kdo transferase activity"/>
    <property type="evidence" value="ECO:0007669"/>
    <property type="project" value="UniProtKB-EC"/>
</dbReference>
<dbReference type="Gene3D" id="3.40.50.2000">
    <property type="entry name" value="Glycogen Phosphorylase B"/>
    <property type="match status" value="1"/>
</dbReference>
<evidence type="ECO:0000256" key="4">
    <source>
        <dbReference type="ARBA" id="ARBA00019077"/>
    </source>
</evidence>
<evidence type="ECO:0000313" key="10">
    <source>
        <dbReference type="EMBL" id="MBI6629645.1"/>
    </source>
</evidence>
<comment type="subcellular location">
    <subcellularLocation>
        <location evidence="8">Cell membrane</location>
    </subcellularLocation>
</comment>
<dbReference type="InterPro" id="IPR038107">
    <property type="entry name" value="Glycos_transf_N_sf"/>
</dbReference>
<evidence type="ECO:0000259" key="9">
    <source>
        <dbReference type="Pfam" id="PF04413"/>
    </source>
</evidence>
<evidence type="ECO:0000256" key="7">
    <source>
        <dbReference type="ARBA" id="ARBA00049183"/>
    </source>
</evidence>
<evidence type="ECO:0000256" key="6">
    <source>
        <dbReference type="ARBA" id="ARBA00031445"/>
    </source>
</evidence>
<dbReference type="EMBL" id="JAEIJD010000004">
    <property type="protein sequence ID" value="MBI6629645.1"/>
    <property type="molecule type" value="Genomic_DNA"/>
</dbReference>
<reference evidence="10" key="1">
    <citation type="submission" date="2020-12" db="EMBL/GenBank/DDBJ databases">
        <title>Pontibaca salina gen. nov., sp. nov., isolated from marine sediment.</title>
        <authorList>
            <person name="Bo J."/>
            <person name="Wang S."/>
            <person name="Song X."/>
            <person name="Du Z."/>
        </authorList>
    </citation>
    <scope>NUCLEOTIDE SEQUENCE</scope>
    <source>
        <strain evidence="10">S1109L</strain>
    </source>
</reference>
<proteinExistence type="inferred from homology"/>
<dbReference type="AlphaFoldDB" id="A0A934HS27"/>
<dbReference type="InterPro" id="IPR007507">
    <property type="entry name" value="Glycos_transf_N"/>
</dbReference>
<keyword evidence="5 8" id="KW-0808">Transferase</keyword>
<dbReference type="SUPFAM" id="SSF53756">
    <property type="entry name" value="UDP-Glycosyltransferase/glycogen phosphorylase"/>
    <property type="match status" value="1"/>
</dbReference>
<dbReference type="PANTHER" id="PTHR42755:SF1">
    <property type="entry name" value="3-DEOXY-D-MANNO-OCTULOSONIC ACID TRANSFERASE, MITOCHONDRIAL-RELATED"/>
    <property type="match status" value="1"/>
</dbReference>
<feature type="domain" description="3-deoxy-D-manno-octulosonic-acid transferase N-terminal" evidence="9">
    <location>
        <begin position="26"/>
        <end position="188"/>
    </location>
</feature>
<comment type="similarity">
    <text evidence="8">Belongs to the glycosyltransferase group 1 family.</text>
</comment>
<dbReference type="RefSeq" id="WP_198685670.1">
    <property type="nucleotide sequence ID" value="NZ_JAEIJD010000004.1"/>
</dbReference>
<accession>A0A934HS27</accession>
<name>A0A934HS27_9RHOB</name>
<keyword evidence="11" id="KW-1185">Reference proteome</keyword>
<evidence type="ECO:0000256" key="3">
    <source>
        <dbReference type="ARBA" id="ARBA00012621"/>
    </source>
</evidence>
<dbReference type="InterPro" id="IPR039901">
    <property type="entry name" value="Kdotransferase"/>
</dbReference>
<comment type="pathway">
    <text evidence="2 8">Bacterial outer membrane biogenesis; LPS core biosynthesis.</text>
</comment>
<sequence length="409" mass="43971">MAAPLGIATYRALLGRKIPAPSQSRRSDEELVWVHATNGTRLAALLDLGHRLQSLRNDVRLLVTVDGRGFPAAPVLDDDSTKLVVLEDDQPSAIQHYLDEWAPNICLWAGGNLMPNIIAAAAARAVPMVLLDVGETDLPTRRRKWFVDMTRLTLGKFDKVMTTSAPTSEAMRRLGVADARLSVTGRLRPSVAPQPCSESELTSLTQKLSSRPVWLAAHVQASEFASVIEAHHAALRLIHRLLLVIVPEHENDADQLADMLAASNLRFMSWEKSAPIEDHKQVLIAPDPANMGLWYRAAPLTFMAGSLEPGVGGHSPLEAAALGSAILYGPNISAHLESYTRLAAGGAAHSVHDGPSLGAAVLQMIAPDTASAMALAGWEVVTEGAELTDRLLDLIQDTLDFGQVPDARP</sequence>
<evidence type="ECO:0000256" key="5">
    <source>
        <dbReference type="ARBA" id="ARBA00022679"/>
    </source>
</evidence>
<protein>
    <recommendedName>
        <fullName evidence="4 8">3-deoxy-D-manno-octulosonic acid transferase</fullName>
        <shortName evidence="8">Kdo transferase</shortName>
        <ecNumber evidence="3 8">2.4.99.12</ecNumber>
    </recommendedName>
    <alternativeName>
        <fullName evidence="6 8">Lipid IV(A) 3-deoxy-D-manno-octulosonic acid transferase</fullName>
    </alternativeName>
</protein>
<evidence type="ECO:0000256" key="1">
    <source>
        <dbReference type="ARBA" id="ARBA00003394"/>
    </source>
</evidence>
<dbReference type="Pfam" id="PF04413">
    <property type="entry name" value="Glycos_transf_N"/>
    <property type="match status" value="1"/>
</dbReference>